<evidence type="ECO:0000256" key="3">
    <source>
        <dbReference type="ARBA" id="ARBA00022692"/>
    </source>
</evidence>
<evidence type="ECO:0000259" key="11">
    <source>
        <dbReference type="Pfam" id="PF01529"/>
    </source>
</evidence>
<feature type="transmembrane region" description="Helical" evidence="10">
    <location>
        <begin position="184"/>
        <end position="208"/>
    </location>
</feature>
<keyword evidence="13" id="KW-1185">Reference proteome</keyword>
<keyword evidence="8 10" id="KW-0012">Acyltransferase</keyword>
<feature type="transmembrane region" description="Helical" evidence="10">
    <location>
        <begin position="149"/>
        <end position="172"/>
    </location>
</feature>
<comment type="subcellular location">
    <subcellularLocation>
        <location evidence="1">Membrane</location>
        <topology evidence="1">Multi-pass membrane protein</topology>
    </subcellularLocation>
</comment>
<protein>
    <recommendedName>
        <fullName evidence="10">Palmitoyltransferase</fullName>
        <ecNumber evidence="10">2.3.1.225</ecNumber>
    </recommendedName>
</protein>
<evidence type="ECO:0000313" key="13">
    <source>
        <dbReference type="Proteomes" id="UP000095023"/>
    </source>
</evidence>
<dbReference type="OrthoDB" id="302728at2759"/>
<dbReference type="EMBL" id="KV453841">
    <property type="protein sequence ID" value="ODV92595.1"/>
    <property type="molecule type" value="Genomic_DNA"/>
</dbReference>
<accession>A0A1E4TLG0</accession>
<dbReference type="InterPro" id="IPR039859">
    <property type="entry name" value="PFA4/ZDH16/20/ERF2-like"/>
</dbReference>
<dbReference type="Proteomes" id="UP000095023">
    <property type="component" value="Unassembled WGS sequence"/>
</dbReference>
<dbReference type="InterPro" id="IPR001594">
    <property type="entry name" value="Palmitoyltrfase_DHHC"/>
</dbReference>
<dbReference type="AlphaFoldDB" id="A0A1E4TLG0"/>
<evidence type="ECO:0000256" key="2">
    <source>
        <dbReference type="ARBA" id="ARBA00022679"/>
    </source>
</evidence>
<reference evidence="13" key="1">
    <citation type="submission" date="2016-02" db="EMBL/GenBank/DDBJ databases">
        <title>Comparative genomics of biotechnologically important yeasts.</title>
        <authorList>
            <consortium name="DOE Joint Genome Institute"/>
            <person name="Riley R."/>
            <person name="Haridas S."/>
            <person name="Wolfe K.H."/>
            <person name="Lopes M.R."/>
            <person name="Hittinger C.T."/>
            <person name="Goker M."/>
            <person name="Salamov A."/>
            <person name="Wisecaver J."/>
            <person name="Long T.M."/>
            <person name="Aerts A.L."/>
            <person name="Barry K."/>
            <person name="Choi C."/>
            <person name="Clum A."/>
            <person name="Coughlan A.Y."/>
            <person name="Deshpande S."/>
            <person name="Douglass A.P."/>
            <person name="Hanson S.J."/>
            <person name="Klenk H.-P."/>
            <person name="Labutti K."/>
            <person name="Lapidus A."/>
            <person name="Lindquist E."/>
            <person name="Lipzen A."/>
            <person name="Meier-Kolthoff J.P."/>
            <person name="Ohm R.A."/>
            <person name="Otillar R.P."/>
            <person name="Pangilinan J."/>
            <person name="Peng Y."/>
            <person name="Rokas A."/>
            <person name="Rosa C.A."/>
            <person name="Scheuner C."/>
            <person name="Sibirny A.A."/>
            <person name="Slot J.C."/>
            <person name="Stielow J.B."/>
            <person name="Sun H."/>
            <person name="Kurtzman C.P."/>
            <person name="Blackwell M."/>
            <person name="Jeffries T.W."/>
            <person name="Grigoriev I.V."/>
        </authorList>
    </citation>
    <scope>NUCLEOTIDE SEQUENCE [LARGE SCALE GENOMIC DNA]</scope>
    <source>
        <strain evidence="13">NRRL Y-17796</strain>
    </source>
</reference>
<keyword evidence="6" id="KW-0564">Palmitate</keyword>
<dbReference type="Pfam" id="PF01529">
    <property type="entry name" value="DHHC"/>
    <property type="match status" value="1"/>
</dbReference>
<dbReference type="GO" id="GO:0016020">
    <property type="term" value="C:membrane"/>
    <property type="evidence" value="ECO:0007669"/>
    <property type="project" value="UniProtKB-SubCell"/>
</dbReference>
<evidence type="ECO:0000256" key="10">
    <source>
        <dbReference type="RuleBase" id="RU079119"/>
    </source>
</evidence>
<name>A0A1E4TLG0_9ASCO</name>
<dbReference type="PANTHER" id="PTHR12246">
    <property type="entry name" value="PALMITOYLTRANSFERASE ZDHHC16"/>
    <property type="match status" value="1"/>
</dbReference>
<dbReference type="GO" id="GO:0019706">
    <property type="term" value="F:protein-cysteine S-palmitoyltransferase activity"/>
    <property type="evidence" value="ECO:0007669"/>
    <property type="project" value="UniProtKB-EC"/>
</dbReference>
<keyword evidence="2 10" id="KW-0808">Transferase</keyword>
<evidence type="ECO:0000256" key="6">
    <source>
        <dbReference type="ARBA" id="ARBA00023139"/>
    </source>
</evidence>
<evidence type="ECO:0000256" key="1">
    <source>
        <dbReference type="ARBA" id="ARBA00004141"/>
    </source>
</evidence>
<evidence type="ECO:0000256" key="8">
    <source>
        <dbReference type="ARBA" id="ARBA00023315"/>
    </source>
</evidence>
<keyword evidence="7" id="KW-0449">Lipoprotein</keyword>
<comment type="catalytic activity">
    <reaction evidence="9 10">
        <text>L-cysteinyl-[protein] + hexadecanoyl-CoA = S-hexadecanoyl-L-cysteinyl-[protein] + CoA</text>
        <dbReference type="Rhea" id="RHEA:36683"/>
        <dbReference type="Rhea" id="RHEA-COMP:10131"/>
        <dbReference type="Rhea" id="RHEA-COMP:11032"/>
        <dbReference type="ChEBI" id="CHEBI:29950"/>
        <dbReference type="ChEBI" id="CHEBI:57287"/>
        <dbReference type="ChEBI" id="CHEBI:57379"/>
        <dbReference type="ChEBI" id="CHEBI:74151"/>
        <dbReference type="EC" id="2.3.1.225"/>
    </reaction>
</comment>
<keyword evidence="5 10" id="KW-0472">Membrane</keyword>
<proteinExistence type="inferred from homology"/>
<gene>
    <name evidence="12" type="ORF">CANCADRAFT_147618</name>
</gene>
<keyword evidence="3 10" id="KW-0812">Transmembrane</keyword>
<comment type="domain">
    <text evidence="10">The DHHC domain is required for palmitoyltransferase activity.</text>
</comment>
<evidence type="ECO:0000256" key="5">
    <source>
        <dbReference type="ARBA" id="ARBA00023136"/>
    </source>
</evidence>
<comment type="similarity">
    <text evidence="10">Belongs to the DHHC palmitoyltransferase family.</text>
</comment>
<evidence type="ECO:0000256" key="4">
    <source>
        <dbReference type="ARBA" id="ARBA00022989"/>
    </source>
</evidence>
<sequence length="348" mass="39507">MPSFGCSEIISAVPRLAVSALLTWSIFVADIVALNYYRSFALCFLVTFLYLYCMATYNLTWIRGPGFVYNVPGFYIGREPLPTDVPPISDAVTAKHDGRMRFCSKCKCWKPDRAHHCSSCKACVLRMDHHCPWYAICIGFRNHKNFIQFLVVVTLYGGLCALLSGYAVYALAMDPTNKHVFPLSWMFLAIIGGIFGVSVGFFAAYTVYNLLNNQTTIEALESVRYRSQVSSNPEFYRFAELPTSRTVGNLFDIGYKNNWRETMGTRLCDWFVPWDTCRGNGTSFPVDTSLLQVLKQRSAADQQRVNLMHEQWQHQRNLVKADRQSIMSAAAEQDPFIHNVPEANPSIM</sequence>
<evidence type="ECO:0000256" key="7">
    <source>
        <dbReference type="ARBA" id="ARBA00023288"/>
    </source>
</evidence>
<evidence type="ECO:0000256" key="9">
    <source>
        <dbReference type="ARBA" id="ARBA00048048"/>
    </source>
</evidence>
<organism evidence="12 13">
    <name type="scientific">Tortispora caseinolytica NRRL Y-17796</name>
    <dbReference type="NCBI Taxonomy" id="767744"/>
    <lineage>
        <taxon>Eukaryota</taxon>
        <taxon>Fungi</taxon>
        <taxon>Dikarya</taxon>
        <taxon>Ascomycota</taxon>
        <taxon>Saccharomycotina</taxon>
        <taxon>Trigonopsidomycetes</taxon>
        <taxon>Trigonopsidales</taxon>
        <taxon>Trigonopsidaceae</taxon>
        <taxon>Tortispora</taxon>
    </lineage>
</organism>
<feature type="transmembrane region" description="Helical" evidence="10">
    <location>
        <begin position="12"/>
        <end position="33"/>
    </location>
</feature>
<evidence type="ECO:0000313" key="12">
    <source>
        <dbReference type="EMBL" id="ODV92595.1"/>
    </source>
</evidence>
<feature type="transmembrane region" description="Helical" evidence="10">
    <location>
        <begin position="39"/>
        <end position="59"/>
    </location>
</feature>
<keyword evidence="4 10" id="KW-1133">Transmembrane helix</keyword>
<dbReference type="PROSITE" id="PS50216">
    <property type="entry name" value="DHHC"/>
    <property type="match status" value="1"/>
</dbReference>
<dbReference type="EC" id="2.3.1.225" evidence="10"/>
<feature type="domain" description="Palmitoyltransferase DHHC" evidence="11">
    <location>
        <begin position="99"/>
        <end position="221"/>
    </location>
</feature>